<feature type="domain" description="Antitoxin SocA-like Panacea" evidence="1">
    <location>
        <begin position="23"/>
        <end position="116"/>
    </location>
</feature>
<reference evidence="3 4" key="1">
    <citation type="submission" date="2020-05" db="EMBL/GenBank/DDBJ databases">
        <title>FDA dAtabase for Regulatory Grade micrObial Sequences (FDA-ARGOS): Supporting development and validation of Infectious Disease Dx tests.</title>
        <authorList>
            <person name="Pederson C."/>
            <person name="Tallon L."/>
            <person name="Sadzewicz L."/>
            <person name="Zhao X."/>
            <person name="Vavikolanu K."/>
            <person name="Mehta A."/>
            <person name="Aluvathingal J."/>
            <person name="Nadendla S."/>
            <person name="Myers T."/>
            <person name="Yan Y."/>
            <person name="Sichtig H."/>
        </authorList>
    </citation>
    <scope>NUCLEOTIDE SEQUENCE [LARGE SCALE GENOMIC DNA]</scope>
    <source>
        <strain evidence="3 4">FDAARGOS_764</strain>
    </source>
</reference>
<evidence type="ECO:0000313" key="4">
    <source>
        <dbReference type="Proteomes" id="UP000502899"/>
    </source>
</evidence>
<dbReference type="InterPro" id="IPR025272">
    <property type="entry name" value="SocA_Panacea"/>
</dbReference>
<proteinExistence type="predicted"/>
<evidence type="ECO:0000313" key="2">
    <source>
        <dbReference type="EMBL" id="QKH79744.1"/>
    </source>
</evidence>
<dbReference type="Pfam" id="PF13274">
    <property type="entry name" value="SocA_Panacea"/>
    <property type="match status" value="1"/>
</dbReference>
<sequence length="145" mass="17224">MANVFDVASYILDKLETATTMKLQKLVYYCQAWSLVWDDEPIFSNEFEAWINGPVCRELYDEHKHKYRVDKGEFDYKKSNEELTKIQKETIDAVLDFYGDREPHYLIELTHKEDPWRLARGNCKDGDYCKNIITKESMLKYYGGL</sequence>
<evidence type="ECO:0000313" key="3">
    <source>
        <dbReference type="EMBL" id="QKH79781.1"/>
    </source>
</evidence>
<name>A0A7D4K408_FINMA</name>
<organism evidence="3 4">
    <name type="scientific">Finegoldia magna</name>
    <name type="common">Peptostreptococcus magnus</name>
    <dbReference type="NCBI Taxonomy" id="1260"/>
    <lineage>
        <taxon>Bacteria</taxon>
        <taxon>Bacillati</taxon>
        <taxon>Bacillota</taxon>
        <taxon>Tissierellia</taxon>
        <taxon>Tissierellales</taxon>
        <taxon>Peptoniphilaceae</taxon>
        <taxon>Finegoldia</taxon>
    </lineage>
</organism>
<dbReference type="RefSeq" id="WP_002841514.1">
    <property type="nucleotide sequence ID" value="NZ_CP054000.1"/>
</dbReference>
<dbReference type="EMBL" id="CP054000">
    <property type="protein sequence ID" value="QKH79744.1"/>
    <property type="molecule type" value="Genomic_DNA"/>
</dbReference>
<dbReference type="Proteomes" id="UP000502899">
    <property type="component" value="Chromosome"/>
</dbReference>
<gene>
    <name evidence="2" type="ORF">FOC70_05025</name>
    <name evidence="3" type="ORF">FOC70_05275</name>
</gene>
<protein>
    <submittedName>
        <fullName evidence="3">DUF4065 domain-containing protein</fullName>
    </submittedName>
</protein>
<accession>A0A7D4K408</accession>
<dbReference type="EMBL" id="CP054000">
    <property type="protein sequence ID" value="QKH79781.1"/>
    <property type="molecule type" value="Genomic_DNA"/>
</dbReference>
<evidence type="ECO:0000259" key="1">
    <source>
        <dbReference type="Pfam" id="PF13274"/>
    </source>
</evidence>
<dbReference type="AlphaFoldDB" id="A0A7D4K408"/>